<dbReference type="EMBL" id="CP000254">
    <property type="protein sequence ID" value="ABD39782.1"/>
    <property type="molecule type" value="Genomic_DNA"/>
</dbReference>
<reference evidence="2" key="1">
    <citation type="journal article" date="2016" name="Stand. Genomic Sci.">
        <title>Complete genome sequence of Methanospirillum hungatei type strain JF1.</title>
        <authorList>
            <person name="Gunsalus R.P."/>
            <person name="Cook L.E."/>
            <person name="Crable B."/>
            <person name="Rohlin L."/>
            <person name="McDonald E."/>
            <person name="Mouttaki H."/>
            <person name="Sieber J.R."/>
            <person name="Poweleit N."/>
            <person name="Zhou H."/>
            <person name="Lapidus A.L."/>
            <person name="Daligault H.E."/>
            <person name="Land M."/>
            <person name="Gilna P."/>
            <person name="Ivanova N."/>
            <person name="Kyrpides N."/>
            <person name="Culley D.E."/>
            <person name="McInerney M.J."/>
        </authorList>
    </citation>
    <scope>NUCLEOTIDE SEQUENCE [LARGE SCALE GENOMIC DNA]</scope>
    <source>
        <strain evidence="2">ATCC 27890 / DSM 864 / NBRC 100397 / JF-1</strain>
    </source>
</reference>
<dbReference type="STRING" id="323259.Mhun_0001"/>
<dbReference type="InParanoid" id="Q2FLH9"/>
<dbReference type="KEGG" id="mhu:Mhun_0001"/>
<dbReference type="EnsemblBacteria" id="ABD39782">
    <property type="protein sequence ID" value="ABD39782"/>
    <property type="gene ID" value="Mhun_0001"/>
</dbReference>
<dbReference type="AlphaFoldDB" id="Q2FLH9"/>
<dbReference type="Proteomes" id="UP000001941">
    <property type="component" value="Chromosome"/>
</dbReference>
<protein>
    <submittedName>
        <fullName evidence="1">Uncharacterized protein</fullName>
    </submittedName>
</protein>
<dbReference type="HOGENOM" id="CLU_2550268_0_0_2"/>
<name>Q2FLH9_METHJ</name>
<organism evidence="1 2">
    <name type="scientific">Methanospirillum hungatei JF-1 (strain ATCC 27890 / DSM 864 / NBRC 100397 / JF-1)</name>
    <dbReference type="NCBI Taxonomy" id="323259"/>
    <lineage>
        <taxon>Archaea</taxon>
        <taxon>Methanobacteriati</taxon>
        <taxon>Methanobacteriota</taxon>
        <taxon>Stenosarchaea group</taxon>
        <taxon>Methanomicrobia</taxon>
        <taxon>Methanomicrobiales</taxon>
        <taxon>Methanospirillaceae</taxon>
        <taxon>Methanospirillum</taxon>
    </lineage>
</organism>
<evidence type="ECO:0000313" key="1">
    <source>
        <dbReference type="EMBL" id="ABD39782.1"/>
    </source>
</evidence>
<sequence>MIGKPYRPIYPEFPKTSARVSKILVKNMHNPVLRMTDPDIRLKMCVVLVKKKTEIRFVFHERSFQFPAFFGTYHDKARGTTY</sequence>
<gene>
    <name evidence="1" type="ordered locus">Mhun_0001</name>
</gene>
<proteinExistence type="predicted"/>
<evidence type="ECO:0000313" key="2">
    <source>
        <dbReference type="Proteomes" id="UP000001941"/>
    </source>
</evidence>
<accession>Q2FLH9</accession>
<keyword evidence="2" id="KW-1185">Reference proteome</keyword>